<dbReference type="Proteomes" id="UP000005408">
    <property type="component" value="Unassembled WGS sequence"/>
</dbReference>
<reference evidence="2" key="1">
    <citation type="submission" date="2022-08" db="UniProtKB">
        <authorList>
            <consortium name="EnsemblMetazoa"/>
        </authorList>
    </citation>
    <scope>IDENTIFICATION</scope>
    <source>
        <strain evidence="2">05x7-T-G4-1.051#20</strain>
    </source>
</reference>
<feature type="compositionally biased region" description="Basic and acidic residues" evidence="1">
    <location>
        <begin position="143"/>
        <end position="155"/>
    </location>
</feature>
<evidence type="ECO:0000313" key="2">
    <source>
        <dbReference type="EnsemblMetazoa" id="G6104.1:cds"/>
    </source>
</evidence>
<name>A0A8W8NJW4_MAGGI</name>
<evidence type="ECO:0000313" key="3">
    <source>
        <dbReference type="Proteomes" id="UP000005408"/>
    </source>
</evidence>
<evidence type="ECO:0000256" key="1">
    <source>
        <dbReference type="SAM" id="MobiDB-lite"/>
    </source>
</evidence>
<organism evidence="2 3">
    <name type="scientific">Magallana gigas</name>
    <name type="common">Pacific oyster</name>
    <name type="synonym">Crassostrea gigas</name>
    <dbReference type="NCBI Taxonomy" id="29159"/>
    <lineage>
        <taxon>Eukaryota</taxon>
        <taxon>Metazoa</taxon>
        <taxon>Spiralia</taxon>
        <taxon>Lophotrochozoa</taxon>
        <taxon>Mollusca</taxon>
        <taxon>Bivalvia</taxon>
        <taxon>Autobranchia</taxon>
        <taxon>Pteriomorphia</taxon>
        <taxon>Ostreida</taxon>
        <taxon>Ostreoidea</taxon>
        <taxon>Ostreidae</taxon>
        <taxon>Magallana</taxon>
    </lineage>
</organism>
<proteinExistence type="predicted"/>
<accession>A0A8W8NJW4</accession>
<protein>
    <submittedName>
        <fullName evidence="2">Uncharacterized protein</fullName>
    </submittedName>
</protein>
<dbReference type="AlphaFoldDB" id="A0A8W8NJW4"/>
<dbReference type="EnsemblMetazoa" id="G6104.1">
    <property type="protein sequence ID" value="G6104.1:cds"/>
    <property type="gene ID" value="G6104"/>
</dbReference>
<keyword evidence="3" id="KW-1185">Reference proteome</keyword>
<sequence>MDPIGLLEKTVLRNPKWFHPKEKREASSTLSSVPVFLPHQSSRIPKLPIPAQYRGNPDSLKRNLQPILPRPHSFNSAMQTFALIPIQSMNQSQGEPKKDAENLPIMDKQIDHSKKKVVNIAPKFNSQNIVKQAWLNAQVGSDNECKSDTGIKEETSGDDSGVKRKKQNNGLPKPRIYQDLVHQKSNSPVENKNLFRRSVTCYKTVLMIMRMTM</sequence>
<feature type="region of interest" description="Disordered" evidence="1">
    <location>
        <begin position="141"/>
        <end position="175"/>
    </location>
</feature>